<dbReference type="PANTHER" id="PTHR43792">
    <property type="entry name" value="GNAT FAMILY, PUTATIVE (AFU_ORTHOLOGUE AFUA_3G00765)-RELATED-RELATED"/>
    <property type="match status" value="1"/>
</dbReference>
<proteinExistence type="predicted"/>
<name>A0ABW1ULK9_9LACO</name>
<keyword evidence="2" id="KW-0808">Transferase</keyword>
<keyword evidence="2" id="KW-0012">Acyltransferase</keyword>
<dbReference type="GO" id="GO:0016746">
    <property type="term" value="F:acyltransferase activity"/>
    <property type="evidence" value="ECO:0007669"/>
    <property type="project" value="UniProtKB-KW"/>
</dbReference>
<dbReference type="PANTHER" id="PTHR43792:SF1">
    <property type="entry name" value="N-ACETYLTRANSFERASE DOMAIN-CONTAINING PROTEIN"/>
    <property type="match status" value="1"/>
</dbReference>
<evidence type="ECO:0000259" key="1">
    <source>
        <dbReference type="PROSITE" id="PS51186"/>
    </source>
</evidence>
<dbReference type="Proteomes" id="UP001596310">
    <property type="component" value="Unassembled WGS sequence"/>
</dbReference>
<dbReference type="EMBL" id="JBHSSM010000014">
    <property type="protein sequence ID" value="MFC6314837.1"/>
    <property type="molecule type" value="Genomic_DNA"/>
</dbReference>
<organism evidence="2 3">
    <name type="scientific">Lapidilactobacillus achengensis</name>
    <dbReference type="NCBI Taxonomy" id="2486000"/>
    <lineage>
        <taxon>Bacteria</taxon>
        <taxon>Bacillati</taxon>
        <taxon>Bacillota</taxon>
        <taxon>Bacilli</taxon>
        <taxon>Lactobacillales</taxon>
        <taxon>Lactobacillaceae</taxon>
        <taxon>Lapidilactobacillus</taxon>
    </lineage>
</organism>
<keyword evidence="3" id="KW-1185">Reference proteome</keyword>
<protein>
    <submittedName>
        <fullName evidence="2">GNAT family N-acetyltransferase</fullName>
        <ecNumber evidence="2">2.3.-.-</ecNumber>
    </submittedName>
</protein>
<comment type="caution">
    <text evidence="2">The sequence shown here is derived from an EMBL/GenBank/DDBJ whole genome shotgun (WGS) entry which is preliminary data.</text>
</comment>
<dbReference type="PROSITE" id="PS51186">
    <property type="entry name" value="GNAT"/>
    <property type="match status" value="1"/>
</dbReference>
<dbReference type="EC" id="2.3.-.-" evidence="2"/>
<dbReference type="Gene3D" id="3.40.630.30">
    <property type="match status" value="1"/>
</dbReference>
<dbReference type="SUPFAM" id="SSF55729">
    <property type="entry name" value="Acyl-CoA N-acyltransferases (Nat)"/>
    <property type="match status" value="1"/>
</dbReference>
<dbReference type="InterPro" id="IPR051531">
    <property type="entry name" value="N-acetyltransferase"/>
</dbReference>
<dbReference type="InterPro" id="IPR000182">
    <property type="entry name" value="GNAT_dom"/>
</dbReference>
<sequence>MEINTQRCLIRRFQESDLTSFMAYHNDLEWMRYQGLKGLTKQAYAAILLGDEDLTKGVQLAIISRETGALLGDIYLKQADDSCWLGYSIRRTEARHGYAFEAVSAVIRRLKEQGITTIKAEVARANVPSLGLLKKLNFIDQASTGTELLLTLRL</sequence>
<dbReference type="InterPro" id="IPR016181">
    <property type="entry name" value="Acyl_CoA_acyltransferase"/>
</dbReference>
<accession>A0ABW1ULK9</accession>
<gene>
    <name evidence="2" type="ORF">ACFQHW_04545</name>
</gene>
<evidence type="ECO:0000313" key="3">
    <source>
        <dbReference type="Proteomes" id="UP001596310"/>
    </source>
</evidence>
<evidence type="ECO:0000313" key="2">
    <source>
        <dbReference type="EMBL" id="MFC6314837.1"/>
    </source>
</evidence>
<dbReference type="RefSeq" id="WP_125600886.1">
    <property type="nucleotide sequence ID" value="NZ_JBHSSM010000014.1"/>
</dbReference>
<reference evidence="3" key="1">
    <citation type="journal article" date="2019" name="Int. J. Syst. Evol. Microbiol.">
        <title>The Global Catalogue of Microorganisms (GCM) 10K type strain sequencing project: providing services to taxonomists for standard genome sequencing and annotation.</title>
        <authorList>
            <consortium name="The Broad Institute Genomics Platform"/>
            <consortium name="The Broad Institute Genome Sequencing Center for Infectious Disease"/>
            <person name="Wu L."/>
            <person name="Ma J."/>
        </authorList>
    </citation>
    <scope>NUCLEOTIDE SEQUENCE [LARGE SCALE GENOMIC DNA]</scope>
    <source>
        <strain evidence="3">CCM 8897</strain>
    </source>
</reference>
<feature type="domain" description="N-acetyltransferase" evidence="1">
    <location>
        <begin position="8"/>
        <end position="154"/>
    </location>
</feature>
<dbReference type="Pfam" id="PF13302">
    <property type="entry name" value="Acetyltransf_3"/>
    <property type="match status" value="1"/>
</dbReference>